<sequence>MALARAGGAVRWWMMALMVAIILVGDVSSKSFESDDDDADEWSTKSDQHTAVVDLEHMLSEEDGFVSRSKLTYTGPKSGSLRTKRHVSVHVQQAILSSDDMVKFQKLIDSHGYYKLRVQSDVNDPNSEKVMASLPACLLAASNFHEMLRFHVDQHGHIRSIWYQTMVTECPPSIKLSGGKSPIVTSLTVDMESKGPKLSIEPVAKIEKEAQEKQQQDQQSFFKKYWYYIIGGVLIMSLLSGPEDDRGRGGARAAR</sequence>
<dbReference type="AlphaFoldDB" id="L1K2H5"/>
<dbReference type="PANTHER" id="PTHR39219:SF1">
    <property type="entry name" value="ER MEMBRANE PROTEIN COMPLEX SUBUNIT 10"/>
    <property type="match status" value="1"/>
</dbReference>
<gene>
    <name evidence="2" type="ORF">GUITHDRAFT_99675</name>
</gene>
<dbReference type="EnsemblProtists" id="EKX55036">
    <property type="protein sequence ID" value="EKX55036"/>
    <property type="gene ID" value="GUITHDRAFT_99675"/>
</dbReference>
<reference evidence="3" key="3">
    <citation type="submission" date="2015-06" db="UniProtKB">
        <authorList>
            <consortium name="EnsemblProtists"/>
        </authorList>
    </citation>
    <scope>IDENTIFICATION</scope>
</reference>
<dbReference type="STRING" id="905079.L1K2H5"/>
<proteinExistence type="predicted"/>
<dbReference type="OrthoDB" id="1894652at2759"/>
<evidence type="ECO:0000256" key="1">
    <source>
        <dbReference type="SAM" id="SignalP"/>
    </source>
</evidence>
<protein>
    <submittedName>
        <fullName evidence="2 3">Uncharacterized protein</fullName>
    </submittedName>
</protein>
<reference evidence="2 4" key="1">
    <citation type="journal article" date="2012" name="Nature">
        <title>Algal genomes reveal evolutionary mosaicism and the fate of nucleomorphs.</title>
        <authorList>
            <consortium name="DOE Joint Genome Institute"/>
            <person name="Curtis B.A."/>
            <person name="Tanifuji G."/>
            <person name="Burki F."/>
            <person name="Gruber A."/>
            <person name="Irimia M."/>
            <person name="Maruyama S."/>
            <person name="Arias M.C."/>
            <person name="Ball S.G."/>
            <person name="Gile G.H."/>
            <person name="Hirakawa Y."/>
            <person name="Hopkins J.F."/>
            <person name="Kuo A."/>
            <person name="Rensing S.A."/>
            <person name="Schmutz J."/>
            <person name="Symeonidi A."/>
            <person name="Elias M."/>
            <person name="Eveleigh R.J."/>
            <person name="Herman E.K."/>
            <person name="Klute M.J."/>
            <person name="Nakayama T."/>
            <person name="Obornik M."/>
            <person name="Reyes-Prieto A."/>
            <person name="Armbrust E.V."/>
            <person name="Aves S.J."/>
            <person name="Beiko R.G."/>
            <person name="Coutinho P."/>
            <person name="Dacks J.B."/>
            <person name="Durnford D.G."/>
            <person name="Fast N.M."/>
            <person name="Green B.R."/>
            <person name="Grisdale C.J."/>
            <person name="Hempel F."/>
            <person name="Henrissat B."/>
            <person name="Hoppner M.P."/>
            <person name="Ishida K."/>
            <person name="Kim E."/>
            <person name="Koreny L."/>
            <person name="Kroth P.G."/>
            <person name="Liu Y."/>
            <person name="Malik S.B."/>
            <person name="Maier U.G."/>
            <person name="McRose D."/>
            <person name="Mock T."/>
            <person name="Neilson J.A."/>
            <person name="Onodera N.T."/>
            <person name="Poole A.M."/>
            <person name="Pritham E.J."/>
            <person name="Richards T.A."/>
            <person name="Rocap G."/>
            <person name="Roy S.W."/>
            <person name="Sarai C."/>
            <person name="Schaack S."/>
            <person name="Shirato S."/>
            <person name="Slamovits C.H."/>
            <person name="Spencer D.F."/>
            <person name="Suzuki S."/>
            <person name="Worden A.Z."/>
            <person name="Zauner S."/>
            <person name="Barry K."/>
            <person name="Bell C."/>
            <person name="Bharti A.K."/>
            <person name="Crow J.A."/>
            <person name="Grimwood J."/>
            <person name="Kramer R."/>
            <person name="Lindquist E."/>
            <person name="Lucas S."/>
            <person name="Salamov A."/>
            <person name="McFadden G.I."/>
            <person name="Lane C.E."/>
            <person name="Keeling P.J."/>
            <person name="Gray M.W."/>
            <person name="Grigoriev I.V."/>
            <person name="Archibald J.M."/>
        </authorList>
    </citation>
    <scope>NUCLEOTIDE SEQUENCE</scope>
    <source>
        <strain evidence="2 4">CCMP2712</strain>
    </source>
</reference>
<dbReference type="PaxDb" id="55529-EKX55036"/>
<dbReference type="RefSeq" id="XP_005842016.1">
    <property type="nucleotide sequence ID" value="XM_005841959.1"/>
</dbReference>
<dbReference type="Proteomes" id="UP000011087">
    <property type="component" value="Unassembled WGS sequence"/>
</dbReference>
<dbReference type="OMA" id="CHANANQ"/>
<dbReference type="Pfam" id="PF21203">
    <property type="entry name" value="ECM10"/>
    <property type="match status" value="1"/>
</dbReference>
<reference evidence="4" key="2">
    <citation type="submission" date="2012-11" db="EMBL/GenBank/DDBJ databases">
        <authorList>
            <person name="Kuo A."/>
            <person name="Curtis B.A."/>
            <person name="Tanifuji G."/>
            <person name="Burki F."/>
            <person name="Gruber A."/>
            <person name="Irimia M."/>
            <person name="Maruyama S."/>
            <person name="Arias M.C."/>
            <person name="Ball S.G."/>
            <person name="Gile G.H."/>
            <person name="Hirakawa Y."/>
            <person name="Hopkins J.F."/>
            <person name="Rensing S.A."/>
            <person name="Schmutz J."/>
            <person name="Symeonidi A."/>
            <person name="Elias M."/>
            <person name="Eveleigh R.J."/>
            <person name="Herman E.K."/>
            <person name="Klute M.J."/>
            <person name="Nakayama T."/>
            <person name="Obornik M."/>
            <person name="Reyes-Prieto A."/>
            <person name="Armbrust E.V."/>
            <person name="Aves S.J."/>
            <person name="Beiko R.G."/>
            <person name="Coutinho P."/>
            <person name="Dacks J.B."/>
            <person name="Durnford D.G."/>
            <person name="Fast N.M."/>
            <person name="Green B.R."/>
            <person name="Grisdale C."/>
            <person name="Hempe F."/>
            <person name="Henrissat B."/>
            <person name="Hoppner M.P."/>
            <person name="Ishida K.-I."/>
            <person name="Kim E."/>
            <person name="Koreny L."/>
            <person name="Kroth P.G."/>
            <person name="Liu Y."/>
            <person name="Malik S.-B."/>
            <person name="Maier U.G."/>
            <person name="McRose D."/>
            <person name="Mock T."/>
            <person name="Neilson J.A."/>
            <person name="Onodera N.T."/>
            <person name="Poole A.M."/>
            <person name="Pritham E.J."/>
            <person name="Richards T.A."/>
            <person name="Rocap G."/>
            <person name="Roy S.W."/>
            <person name="Sarai C."/>
            <person name="Schaack S."/>
            <person name="Shirato S."/>
            <person name="Slamovits C.H."/>
            <person name="Spencer D.F."/>
            <person name="Suzuki S."/>
            <person name="Worden A.Z."/>
            <person name="Zauner S."/>
            <person name="Barry K."/>
            <person name="Bell C."/>
            <person name="Bharti A.K."/>
            <person name="Crow J.A."/>
            <person name="Grimwood J."/>
            <person name="Kramer R."/>
            <person name="Lindquist E."/>
            <person name="Lucas S."/>
            <person name="Salamov A."/>
            <person name="McFadden G.I."/>
            <person name="Lane C.E."/>
            <person name="Keeling P.J."/>
            <person name="Gray M.W."/>
            <person name="Grigoriev I.V."/>
            <person name="Archibald J.M."/>
        </authorList>
    </citation>
    <scope>NUCLEOTIDE SEQUENCE</scope>
    <source>
        <strain evidence="4">CCMP2712</strain>
    </source>
</reference>
<dbReference type="GeneID" id="17311534"/>
<feature type="chain" id="PRO_5008772103" evidence="1">
    <location>
        <begin position="30"/>
        <end position="255"/>
    </location>
</feature>
<organism evidence="2">
    <name type="scientific">Guillardia theta (strain CCMP2712)</name>
    <name type="common">Cryptophyte</name>
    <dbReference type="NCBI Taxonomy" id="905079"/>
    <lineage>
        <taxon>Eukaryota</taxon>
        <taxon>Cryptophyceae</taxon>
        <taxon>Pyrenomonadales</taxon>
        <taxon>Geminigeraceae</taxon>
        <taxon>Guillardia</taxon>
    </lineage>
</organism>
<evidence type="ECO:0000313" key="3">
    <source>
        <dbReference type="EnsemblProtists" id="EKX55036"/>
    </source>
</evidence>
<dbReference type="CDD" id="cd22209">
    <property type="entry name" value="EMC10"/>
    <property type="match status" value="1"/>
</dbReference>
<feature type="signal peptide" evidence="1">
    <location>
        <begin position="1"/>
        <end position="29"/>
    </location>
</feature>
<name>L1K2H5_GUITC</name>
<keyword evidence="1" id="KW-0732">Signal</keyword>
<dbReference type="HOGENOM" id="CLU_088415_0_0_1"/>
<evidence type="ECO:0000313" key="4">
    <source>
        <dbReference type="Proteomes" id="UP000011087"/>
    </source>
</evidence>
<evidence type="ECO:0000313" key="2">
    <source>
        <dbReference type="EMBL" id="EKX55036.1"/>
    </source>
</evidence>
<keyword evidence="4" id="KW-1185">Reference proteome</keyword>
<dbReference type="EMBL" id="JH992966">
    <property type="protein sequence ID" value="EKX55036.1"/>
    <property type="molecule type" value="Genomic_DNA"/>
</dbReference>
<dbReference type="PANTHER" id="PTHR39219">
    <property type="entry name" value="ER MEMBRANE PROTEIN COMPLEX SUBUNIT 10"/>
    <property type="match status" value="1"/>
</dbReference>
<dbReference type="KEGG" id="gtt:GUITHDRAFT_99675"/>
<accession>L1K2H5</accession>